<dbReference type="CDD" id="cd00090">
    <property type="entry name" value="HTH_ARSR"/>
    <property type="match status" value="1"/>
</dbReference>
<feature type="domain" description="HTH arsR-type" evidence="4">
    <location>
        <begin position="33"/>
        <end position="128"/>
    </location>
</feature>
<accession>A0A4R5DAA6</accession>
<dbReference type="SMART" id="SM00418">
    <property type="entry name" value="HTH_ARSR"/>
    <property type="match status" value="1"/>
</dbReference>
<gene>
    <name evidence="5" type="ORF">E0F88_29640</name>
</gene>
<dbReference type="InterPro" id="IPR036388">
    <property type="entry name" value="WH-like_DNA-bd_sf"/>
</dbReference>
<reference evidence="5 6" key="1">
    <citation type="submission" date="2019-03" db="EMBL/GenBank/DDBJ databases">
        <title>Dyadobacter AR-3-6 sp. nov., isolated from arctic soil.</title>
        <authorList>
            <person name="Chaudhary D.K."/>
        </authorList>
    </citation>
    <scope>NUCLEOTIDE SEQUENCE [LARGE SCALE GENOMIC DNA]</scope>
    <source>
        <strain evidence="5 6">AR-3-6</strain>
    </source>
</reference>
<comment type="caution">
    <text evidence="5">The sequence shown here is derived from an EMBL/GenBank/DDBJ whole genome shotgun (WGS) entry which is preliminary data.</text>
</comment>
<proteinExistence type="predicted"/>
<evidence type="ECO:0000256" key="1">
    <source>
        <dbReference type="ARBA" id="ARBA00023015"/>
    </source>
</evidence>
<keyword evidence="3" id="KW-0804">Transcription</keyword>
<keyword evidence="1" id="KW-0805">Transcription regulation</keyword>
<dbReference type="PANTHER" id="PTHR43132">
    <property type="entry name" value="ARSENICAL RESISTANCE OPERON REPRESSOR ARSR-RELATED"/>
    <property type="match status" value="1"/>
</dbReference>
<dbReference type="Pfam" id="PF01022">
    <property type="entry name" value="HTH_5"/>
    <property type="match status" value="1"/>
</dbReference>
<dbReference type="EMBL" id="SMFL01000018">
    <property type="protein sequence ID" value="TDE09757.1"/>
    <property type="molecule type" value="Genomic_DNA"/>
</dbReference>
<evidence type="ECO:0000256" key="2">
    <source>
        <dbReference type="ARBA" id="ARBA00023125"/>
    </source>
</evidence>
<dbReference type="PRINTS" id="PR00778">
    <property type="entry name" value="HTHARSR"/>
</dbReference>
<dbReference type="RefSeq" id="WP_131961968.1">
    <property type="nucleotide sequence ID" value="NZ_SMFL01000018.1"/>
</dbReference>
<dbReference type="PANTHER" id="PTHR43132:SF2">
    <property type="entry name" value="ARSENICAL RESISTANCE OPERON REPRESSOR ARSR-RELATED"/>
    <property type="match status" value="1"/>
</dbReference>
<organism evidence="5 6">
    <name type="scientific">Dyadobacter psychrotolerans</name>
    <dbReference type="NCBI Taxonomy" id="2541721"/>
    <lineage>
        <taxon>Bacteria</taxon>
        <taxon>Pseudomonadati</taxon>
        <taxon>Bacteroidota</taxon>
        <taxon>Cytophagia</taxon>
        <taxon>Cytophagales</taxon>
        <taxon>Spirosomataceae</taxon>
        <taxon>Dyadobacter</taxon>
    </lineage>
</organism>
<dbReference type="OrthoDB" id="9794330at2"/>
<dbReference type="InterPro" id="IPR051011">
    <property type="entry name" value="Metal_resp_trans_reg"/>
</dbReference>
<dbReference type="GO" id="GO:0003677">
    <property type="term" value="F:DNA binding"/>
    <property type="evidence" value="ECO:0007669"/>
    <property type="project" value="UniProtKB-KW"/>
</dbReference>
<evidence type="ECO:0000256" key="3">
    <source>
        <dbReference type="ARBA" id="ARBA00023163"/>
    </source>
</evidence>
<dbReference type="InterPro" id="IPR011991">
    <property type="entry name" value="ArsR-like_HTH"/>
</dbReference>
<evidence type="ECO:0000313" key="5">
    <source>
        <dbReference type="EMBL" id="TDE09757.1"/>
    </source>
</evidence>
<dbReference type="GO" id="GO:0003700">
    <property type="term" value="F:DNA-binding transcription factor activity"/>
    <property type="evidence" value="ECO:0007669"/>
    <property type="project" value="InterPro"/>
</dbReference>
<name>A0A4R5DAA6_9BACT</name>
<dbReference type="InterPro" id="IPR001845">
    <property type="entry name" value="HTH_ArsR_DNA-bd_dom"/>
</dbReference>
<dbReference type="InterPro" id="IPR036390">
    <property type="entry name" value="WH_DNA-bd_sf"/>
</dbReference>
<dbReference type="Gene3D" id="1.10.10.10">
    <property type="entry name" value="Winged helix-like DNA-binding domain superfamily/Winged helix DNA-binding domain"/>
    <property type="match status" value="1"/>
</dbReference>
<evidence type="ECO:0000259" key="4">
    <source>
        <dbReference type="PROSITE" id="PS50987"/>
    </source>
</evidence>
<protein>
    <submittedName>
        <fullName evidence="5">ArsR family transcriptional regulator</fullName>
    </submittedName>
</protein>
<sequence length="131" mass="14760">MENNEIDSEQVSSCIRLFADQEQIQVCKEILDANEDVLTRLAQVYALAGNDARLKILYLIQQQNELCPCDLSDILQMTVPAVSQHLRKLKDAGLVRTRKTGQTIFYSIIPDQANVINQLFVNIPNQESVAV</sequence>
<dbReference type="AlphaFoldDB" id="A0A4R5DAA6"/>
<dbReference type="PROSITE" id="PS50987">
    <property type="entry name" value="HTH_ARSR_2"/>
    <property type="match status" value="1"/>
</dbReference>
<dbReference type="Proteomes" id="UP000294850">
    <property type="component" value="Unassembled WGS sequence"/>
</dbReference>
<evidence type="ECO:0000313" key="6">
    <source>
        <dbReference type="Proteomes" id="UP000294850"/>
    </source>
</evidence>
<keyword evidence="2" id="KW-0238">DNA-binding</keyword>
<keyword evidence="6" id="KW-1185">Reference proteome</keyword>
<dbReference type="SUPFAM" id="SSF46785">
    <property type="entry name" value="Winged helix' DNA-binding domain"/>
    <property type="match status" value="1"/>
</dbReference>
<dbReference type="NCBIfam" id="NF033788">
    <property type="entry name" value="HTH_metalloreg"/>
    <property type="match status" value="1"/>
</dbReference>